<dbReference type="InterPro" id="IPR003362">
    <property type="entry name" value="Bact_transf"/>
</dbReference>
<dbReference type="AlphaFoldDB" id="A0A6C0FY75"/>
<evidence type="ECO:0000313" key="10">
    <source>
        <dbReference type="Proteomes" id="UP000476064"/>
    </source>
</evidence>
<reference evidence="9 10" key="1">
    <citation type="submission" date="2020-01" db="EMBL/GenBank/DDBJ databases">
        <title>Paenibacillus sp. nov., isolated from tomato rhizosphere.</title>
        <authorList>
            <person name="Weon H.-Y."/>
            <person name="Lee S.A."/>
        </authorList>
    </citation>
    <scope>NUCLEOTIDE SEQUENCE [LARGE SCALE GENOMIC DNA]</scope>
    <source>
        <strain evidence="9 10">12200R-189</strain>
    </source>
</reference>
<dbReference type="PANTHER" id="PTHR30576:SF0">
    <property type="entry name" value="UNDECAPRENYL-PHOSPHATE N-ACETYLGALACTOSAMINYL 1-PHOSPHATE TRANSFERASE-RELATED"/>
    <property type="match status" value="1"/>
</dbReference>
<dbReference type="EMBL" id="CP048209">
    <property type="protein sequence ID" value="QHT59919.1"/>
    <property type="molecule type" value="Genomic_DNA"/>
</dbReference>
<sequence length="216" mass="24484">MKEQFMNETSASLEFVLPSVIQKKSYYLLFKRLSEVVLSCIIFALLIPIIAISVVAILVESPGPVFYVQERVGWKGQLFKVIKLRSMRVDAEKNGAQWAMVNDPRVTRVGSFIRKTRIDELPQLINVIKGDMSLIGPRPERPIFVAQFNEQVPGFIQRLLVKPGLSGWAQVNGGYDISVKEKLDLDMYYIQNMSFALDMKILLKTIKVVFTGEGAR</sequence>
<keyword evidence="5 7" id="KW-1133">Transmembrane helix</keyword>
<protein>
    <submittedName>
        <fullName evidence="9">Sugar transferase</fullName>
    </submittedName>
</protein>
<keyword evidence="6 7" id="KW-0472">Membrane</keyword>
<keyword evidence="4 7" id="KW-0812">Transmembrane</keyword>
<evidence type="ECO:0000313" key="9">
    <source>
        <dbReference type="EMBL" id="QHT59919.1"/>
    </source>
</evidence>
<dbReference type="GO" id="GO:0016780">
    <property type="term" value="F:phosphotransferase activity, for other substituted phosphate groups"/>
    <property type="evidence" value="ECO:0007669"/>
    <property type="project" value="TreeGrafter"/>
</dbReference>
<proteinExistence type="inferred from homology"/>
<accession>A0A6C0FY75</accession>
<evidence type="ECO:0000259" key="8">
    <source>
        <dbReference type="Pfam" id="PF02397"/>
    </source>
</evidence>
<gene>
    <name evidence="9" type="ORF">GXP70_08105</name>
</gene>
<comment type="similarity">
    <text evidence="2">Belongs to the bacterial sugar transferase family.</text>
</comment>
<evidence type="ECO:0000256" key="5">
    <source>
        <dbReference type="ARBA" id="ARBA00022989"/>
    </source>
</evidence>
<dbReference type="GO" id="GO:0016020">
    <property type="term" value="C:membrane"/>
    <property type="evidence" value="ECO:0007669"/>
    <property type="project" value="UniProtKB-SubCell"/>
</dbReference>
<evidence type="ECO:0000256" key="1">
    <source>
        <dbReference type="ARBA" id="ARBA00004141"/>
    </source>
</evidence>
<dbReference type="KEGG" id="plyc:GXP70_08105"/>
<name>A0A6C0FY75_9BACL</name>
<evidence type="ECO:0000256" key="6">
    <source>
        <dbReference type="ARBA" id="ARBA00023136"/>
    </source>
</evidence>
<evidence type="ECO:0000256" key="2">
    <source>
        <dbReference type="ARBA" id="ARBA00006464"/>
    </source>
</evidence>
<evidence type="ECO:0000256" key="3">
    <source>
        <dbReference type="ARBA" id="ARBA00022679"/>
    </source>
</evidence>
<keyword evidence="10" id="KW-1185">Reference proteome</keyword>
<dbReference type="PANTHER" id="PTHR30576">
    <property type="entry name" value="COLANIC BIOSYNTHESIS UDP-GLUCOSE LIPID CARRIER TRANSFERASE"/>
    <property type="match status" value="1"/>
</dbReference>
<feature type="domain" description="Bacterial sugar transferase" evidence="8">
    <location>
        <begin position="31"/>
        <end position="210"/>
    </location>
</feature>
<dbReference type="Proteomes" id="UP000476064">
    <property type="component" value="Chromosome"/>
</dbReference>
<keyword evidence="3 9" id="KW-0808">Transferase</keyword>
<comment type="subcellular location">
    <subcellularLocation>
        <location evidence="1">Membrane</location>
        <topology evidence="1">Multi-pass membrane protein</topology>
    </subcellularLocation>
</comment>
<dbReference type="InterPro" id="IPR017475">
    <property type="entry name" value="EPS_sugar_tfrase"/>
</dbReference>
<evidence type="ECO:0000256" key="7">
    <source>
        <dbReference type="SAM" id="Phobius"/>
    </source>
</evidence>
<organism evidence="9 10">
    <name type="scientific">Paenibacillus lycopersici</name>
    <dbReference type="NCBI Taxonomy" id="2704462"/>
    <lineage>
        <taxon>Bacteria</taxon>
        <taxon>Bacillati</taxon>
        <taxon>Bacillota</taxon>
        <taxon>Bacilli</taxon>
        <taxon>Bacillales</taxon>
        <taxon>Paenibacillaceae</taxon>
        <taxon>Paenibacillus</taxon>
    </lineage>
</organism>
<evidence type="ECO:0000256" key="4">
    <source>
        <dbReference type="ARBA" id="ARBA00022692"/>
    </source>
</evidence>
<dbReference type="Pfam" id="PF02397">
    <property type="entry name" value="Bac_transf"/>
    <property type="match status" value="1"/>
</dbReference>
<dbReference type="NCBIfam" id="TIGR03025">
    <property type="entry name" value="EPS_sugtrans"/>
    <property type="match status" value="1"/>
</dbReference>
<feature type="transmembrane region" description="Helical" evidence="7">
    <location>
        <begin position="36"/>
        <end position="59"/>
    </location>
</feature>